<dbReference type="GO" id="GO:0006412">
    <property type="term" value="P:translation"/>
    <property type="evidence" value="ECO:0007669"/>
    <property type="project" value="InterPro"/>
</dbReference>
<dbReference type="EMBL" id="JANBPU010000169">
    <property type="protein sequence ID" value="KAJ1914975.1"/>
    <property type="molecule type" value="Genomic_DNA"/>
</dbReference>
<dbReference type="GO" id="GO:0003735">
    <property type="term" value="F:structural constituent of ribosome"/>
    <property type="evidence" value="ECO:0007669"/>
    <property type="project" value="InterPro"/>
</dbReference>
<dbReference type="PANTHER" id="PTHR13501:SF8">
    <property type="entry name" value="LARGE RIBOSOMAL SUBUNIT PROTEIN UL22M"/>
    <property type="match status" value="1"/>
</dbReference>
<dbReference type="Proteomes" id="UP001150538">
    <property type="component" value="Unassembled WGS sequence"/>
</dbReference>
<keyword evidence="3 4" id="KW-0687">Ribonucleoprotein</keyword>
<dbReference type="PANTHER" id="PTHR13501">
    <property type="entry name" value="CHLOROPLAST 50S RIBOSOMAL PROTEIN L22-RELATED"/>
    <property type="match status" value="1"/>
</dbReference>
<evidence type="ECO:0000313" key="7">
    <source>
        <dbReference type="Proteomes" id="UP001150538"/>
    </source>
</evidence>
<dbReference type="AlphaFoldDB" id="A0A9W8DRP4"/>
<protein>
    <submittedName>
        <fullName evidence="6">39S ribosomal protein L22, mitochondrial</fullName>
    </submittedName>
</protein>
<keyword evidence="2 4" id="KW-0689">Ribosomal protein</keyword>
<accession>A0A9W8DRP4</accession>
<dbReference type="OrthoDB" id="416470at2759"/>
<reference evidence="6" key="1">
    <citation type="submission" date="2022-07" db="EMBL/GenBank/DDBJ databases">
        <title>Phylogenomic reconstructions and comparative analyses of Kickxellomycotina fungi.</title>
        <authorList>
            <person name="Reynolds N.K."/>
            <person name="Stajich J.E."/>
            <person name="Barry K."/>
            <person name="Grigoriev I.V."/>
            <person name="Crous P."/>
            <person name="Smith M.E."/>
        </authorList>
    </citation>
    <scope>NUCLEOTIDE SEQUENCE</scope>
    <source>
        <strain evidence="6">NBRC 100468</strain>
    </source>
</reference>
<feature type="region of interest" description="Disordered" evidence="5">
    <location>
        <begin position="72"/>
        <end position="97"/>
    </location>
</feature>
<name>A0A9W8DRP4_9FUNG</name>
<dbReference type="InterPro" id="IPR001063">
    <property type="entry name" value="Ribosomal_uL22"/>
</dbReference>
<dbReference type="InterPro" id="IPR047867">
    <property type="entry name" value="Ribosomal_uL22_bac/org-type"/>
</dbReference>
<organism evidence="6 7">
    <name type="scientific">Mycoemilia scoparia</name>
    <dbReference type="NCBI Taxonomy" id="417184"/>
    <lineage>
        <taxon>Eukaryota</taxon>
        <taxon>Fungi</taxon>
        <taxon>Fungi incertae sedis</taxon>
        <taxon>Zoopagomycota</taxon>
        <taxon>Kickxellomycotina</taxon>
        <taxon>Kickxellomycetes</taxon>
        <taxon>Kickxellales</taxon>
        <taxon>Kickxellaceae</taxon>
        <taxon>Mycoemilia</taxon>
    </lineage>
</organism>
<evidence type="ECO:0000256" key="4">
    <source>
        <dbReference type="RuleBase" id="RU004005"/>
    </source>
</evidence>
<dbReference type="SUPFAM" id="SSF54843">
    <property type="entry name" value="Ribosomal protein L22"/>
    <property type="match status" value="1"/>
</dbReference>
<dbReference type="InterPro" id="IPR036394">
    <property type="entry name" value="Ribosomal_uL22_sf"/>
</dbReference>
<sequence>MLRNLSTAFKSLSLGGRSNSNCVIRGAMAQSSSSITKSLIHTSTVINKKKEPEHRVIQPKTGASSLFEQVTMEVESKSDVESPKGAKTPSAPSSSSIFDIVTGKSTSKALPDTVKEFGFSTSNFSTSHKKLRFLAKQIAGLPINEAIEQMQHSPKKAAEKIKNTLAFARKNAIYQKQMHPDITYVSEAWVGKGRFTKRIDMKARGRFGVMHHPTAHMKFVLKTREPKKTMDELFVDGIRDKGMRRKVRGFGMTKNVWKPLQENRPIYNPIPYYNW</sequence>
<evidence type="ECO:0000256" key="5">
    <source>
        <dbReference type="SAM" id="MobiDB-lite"/>
    </source>
</evidence>
<gene>
    <name evidence="6" type="primary">mrpl22</name>
    <name evidence="6" type="ORF">H4219_004550</name>
</gene>
<keyword evidence="7" id="KW-1185">Reference proteome</keyword>
<evidence type="ECO:0000256" key="1">
    <source>
        <dbReference type="ARBA" id="ARBA00009451"/>
    </source>
</evidence>
<dbReference type="Pfam" id="PF00237">
    <property type="entry name" value="Ribosomal_L22"/>
    <property type="match status" value="1"/>
</dbReference>
<feature type="compositionally biased region" description="Basic and acidic residues" evidence="5">
    <location>
        <begin position="74"/>
        <end position="84"/>
    </location>
</feature>
<comment type="similarity">
    <text evidence="1 4">Belongs to the universal ribosomal protein uL22 family.</text>
</comment>
<dbReference type="Gene3D" id="3.90.470.10">
    <property type="entry name" value="Ribosomal protein L22/L17"/>
    <property type="match status" value="1"/>
</dbReference>
<dbReference type="GO" id="GO:0005762">
    <property type="term" value="C:mitochondrial large ribosomal subunit"/>
    <property type="evidence" value="ECO:0007669"/>
    <property type="project" value="TreeGrafter"/>
</dbReference>
<evidence type="ECO:0000256" key="3">
    <source>
        <dbReference type="ARBA" id="ARBA00023274"/>
    </source>
</evidence>
<evidence type="ECO:0000313" key="6">
    <source>
        <dbReference type="EMBL" id="KAJ1914975.1"/>
    </source>
</evidence>
<comment type="caution">
    <text evidence="6">The sequence shown here is derived from an EMBL/GenBank/DDBJ whole genome shotgun (WGS) entry which is preliminary data.</text>
</comment>
<evidence type="ECO:0000256" key="2">
    <source>
        <dbReference type="ARBA" id="ARBA00022980"/>
    </source>
</evidence>
<proteinExistence type="inferred from homology"/>